<sequence>MRIGIIAHLKYPICKPFMGGLEAFTYDICQRLLARGHDVLLYACAGSDPILNVRPILCEEDYHPITSSQFTSRQLSTEYISTHHAYVEMMQEIDKDELDIIFNNSLNYVPIMMSALVKAPMVTVLHTPPIFELKNAIRREQDYGRVRYVSVSKTNAENWKAYAPQCDIIHNGIDLASWHFYSGNDRGYIMWFGRIHPDKGLHLAIDAARLAGKKMKIAGAISDAHYYETQIVPRLDDSIELLGSCDHIKLNELIGNAEVSLITPCWDEPFGLVVAESLACGTPVAGIAKGALPHLLNERTGSLCSGNDVQELADCILMAGNLDRTDCRQRAEELFDVEKMVDVYEALFEKIASERMEMTIKAHVS</sequence>
<evidence type="ECO:0000313" key="3">
    <source>
        <dbReference type="EMBL" id="MCF0060481.1"/>
    </source>
</evidence>
<comment type="caution">
    <text evidence="3">The sequence shown here is derived from an EMBL/GenBank/DDBJ whole genome shotgun (WGS) entry which is preliminary data.</text>
</comment>
<feature type="domain" description="Glycosyltransferase subfamily 4-like N-terminal" evidence="2">
    <location>
        <begin position="18"/>
        <end position="176"/>
    </location>
</feature>
<gene>
    <name evidence="3" type="ORF">LXM26_03185</name>
</gene>
<proteinExistence type="predicted"/>
<dbReference type="PANTHER" id="PTHR12526:SF595">
    <property type="entry name" value="BLL5217 PROTEIN"/>
    <property type="match status" value="1"/>
</dbReference>
<dbReference type="EMBL" id="JAJTTC010000001">
    <property type="protein sequence ID" value="MCF0060481.1"/>
    <property type="molecule type" value="Genomic_DNA"/>
</dbReference>
<dbReference type="CDD" id="cd03802">
    <property type="entry name" value="GT4_AviGT4-like"/>
    <property type="match status" value="1"/>
</dbReference>
<name>A0A9X1PH23_9BACT</name>
<dbReference type="InterPro" id="IPR001296">
    <property type="entry name" value="Glyco_trans_1"/>
</dbReference>
<dbReference type="Gene3D" id="3.40.50.2000">
    <property type="entry name" value="Glycogen Phosphorylase B"/>
    <property type="match status" value="2"/>
</dbReference>
<feature type="domain" description="Glycosyl transferase family 1" evidence="1">
    <location>
        <begin position="185"/>
        <end position="317"/>
    </location>
</feature>
<evidence type="ECO:0000259" key="2">
    <source>
        <dbReference type="Pfam" id="PF13439"/>
    </source>
</evidence>
<evidence type="ECO:0000313" key="4">
    <source>
        <dbReference type="Proteomes" id="UP001139000"/>
    </source>
</evidence>
<keyword evidence="4" id="KW-1185">Reference proteome</keyword>
<dbReference type="AlphaFoldDB" id="A0A9X1PH23"/>
<dbReference type="Pfam" id="PF13439">
    <property type="entry name" value="Glyco_transf_4"/>
    <property type="match status" value="1"/>
</dbReference>
<reference evidence="3" key="1">
    <citation type="submission" date="2021-12" db="EMBL/GenBank/DDBJ databases">
        <title>Novel species in genus Dyadobacter.</title>
        <authorList>
            <person name="Ma C."/>
        </authorList>
    </citation>
    <scope>NUCLEOTIDE SEQUENCE</scope>
    <source>
        <strain evidence="3">LJ419</strain>
    </source>
</reference>
<dbReference type="PANTHER" id="PTHR12526">
    <property type="entry name" value="GLYCOSYLTRANSFERASE"/>
    <property type="match status" value="1"/>
</dbReference>
<dbReference type="InterPro" id="IPR028098">
    <property type="entry name" value="Glyco_trans_4-like_N"/>
</dbReference>
<dbReference type="SUPFAM" id="SSF53756">
    <property type="entry name" value="UDP-Glycosyltransferase/glycogen phosphorylase"/>
    <property type="match status" value="1"/>
</dbReference>
<organism evidence="3 4">
    <name type="scientific">Dyadobacter chenwenxiniae</name>
    <dbReference type="NCBI Taxonomy" id="2906456"/>
    <lineage>
        <taxon>Bacteria</taxon>
        <taxon>Pseudomonadati</taxon>
        <taxon>Bacteroidota</taxon>
        <taxon>Cytophagia</taxon>
        <taxon>Cytophagales</taxon>
        <taxon>Spirosomataceae</taxon>
        <taxon>Dyadobacter</taxon>
    </lineage>
</organism>
<dbReference type="GO" id="GO:0016757">
    <property type="term" value="F:glycosyltransferase activity"/>
    <property type="evidence" value="ECO:0007669"/>
    <property type="project" value="InterPro"/>
</dbReference>
<dbReference type="Pfam" id="PF00534">
    <property type="entry name" value="Glycos_transf_1"/>
    <property type="match status" value="1"/>
</dbReference>
<accession>A0A9X1PH23</accession>
<dbReference type="Proteomes" id="UP001139000">
    <property type="component" value="Unassembled WGS sequence"/>
</dbReference>
<protein>
    <submittedName>
        <fullName evidence="3">Glycosyltransferase family 4 protein</fullName>
    </submittedName>
</protein>
<dbReference type="RefSeq" id="WP_234653255.1">
    <property type="nucleotide sequence ID" value="NZ_CP094997.1"/>
</dbReference>
<evidence type="ECO:0000259" key="1">
    <source>
        <dbReference type="Pfam" id="PF00534"/>
    </source>
</evidence>